<feature type="transmembrane region" description="Helical" evidence="1">
    <location>
        <begin position="182"/>
        <end position="200"/>
    </location>
</feature>
<dbReference type="AlphaFoldDB" id="A0A6C0C0Z9"/>
<name>A0A6C0C0Z9_9ZZZZ</name>
<feature type="transmembrane region" description="Helical" evidence="1">
    <location>
        <begin position="56"/>
        <end position="80"/>
    </location>
</feature>
<dbReference type="PROSITE" id="PS51257">
    <property type="entry name" value="PROKAR_LIPOPROTEIN"/>
    <property type="match status" value="1"/>
</dbReference>
<keyword evidence="1" id="KW-0472">Membrane</keyword>
<evidence type="ECO:0000313" key="2">
    <source>
        <dbReference type="EMBL" id="QHS97233.1"/>
    </source>
</evidence>
<evidence type="ECO:0008006" key="3">
    <source>
        <dbReference type="Google" id="ProtNLM"/>
    </source>
</evidence>
<keyword evidence="1" id="KW-1133">Transmembrane helix</keyword>
<dbReference type="EMBL" id="MN739292">
    <property type="protein sequence ID" value="QHS97233.1"/>
    <property type="molecule type" value="Genomic_DNA"/>
</dbReference>
<reference evidence="2" key="1">
    <citation type="journal article" date="2020" name="Nature">
        <title>Giant virus diversity and host interactions through global metagenomics.</title>
        <authorList>
            <person name="Schulz F."/>
            <person name="Roux S."/>
            <person name="Paez-Espino D."/>
            <person name="Jungbluth S."/>
            <person name="Walsh D.A."/>
            <person name="Denef V.J."/>
            <person name="McMahon K.D."/>
            <person name="Konstantinidis K.T."/>
            <person name="Eloe-Fadrosh E.A."/>
            <person name="Kyrpides N.C."/>
            <person name="Woyke T."/>
        </authorList>
    </citation>
    <scope>NUCLEOTIDE SEQUENCE</scope>
    <source>
        <strain evidence="2">GVMAG-M-3300020169-51</strain>
    </source>
</reference>
<accession>A0A6C0C0Z9</accession>
<keyword evidence="1" id="KW-0812">Transmembrane</keyword>
<feature type="transmembrane region" description="Helical" evidence="1">
    <location>
        <begin position="212"/>
        <end position="231"/>
    </location>
</feature>
<feature type="transmembrane region" description="Helical" evidence="1">
    <location>
        <begin position="142"/>
        <end position="161"/>
    </location>
</feature>
<evidence type="ECO:0000256" key="1">
    <source>
        <dbReference type="SAM" id="Phobius"/>
    </source>
</evidence>
<proteinExistence type="predicted"/>
<protein>
    <recommendedName>
        <fullName evidence="3">TLC domain-containing protein</fullName>
    </recommendedName>
</protein>
<organism evidence="2">
    <name type="scientific">viral metagenome</name>
    <dbReference type="NCBI Taxonomy" id="1070528"/>
    <lineage>
        <taxon>unclassified sequences</taxon>
        <taxon>metagenomes</taxon>
        <taxon>organismal metagenomes</taxon>
    </lineage>
</organism>
<sequence>MISTFFKNYDYNAFYSAAFFSGCISITYPILRNYLSNNYINFRNIPLHKQNYSVKNLIKSSILCSLCFISVPTIVIPVYFRGYWSNWWCHRLGVLYTVNDTLGLLLVDKLPASTKLHHRITTTLCLMSLGIDFQTSTLGQMMYVYTLASAGAYLVNYYLGLRLLFDKKEGEKLNYIKRRARDIYFISCLLNWGWHTLWTIRNYNLIGIQHMMYFFFLSYIIKDDLILLNWLNK</sequence>
<feature type="transmembrane region" description="Helical" evidence="1">
    <location>
        <begin position="13"/>
        <end position="35"/>
    </location>
</feature>